<keyword evidence="5" id="KW-1185">Reference proteome</keyword>
<dbReference type="PROSITE" id="PS50893">
    <property type="entry name" value="ABC_TRANSPORTER_2"/>
    <property type="match status" value="1"/>
</dbReference>
<feature type="domain" description="ABC transporter" evidence="3">
    <location>
        <begin position="118"/>
        <end position="351"/>
    </location>
</feature>
<evidence type="ECO:0000313" key="4">
    <source>
        <dbReference type="EMBL" id="CAD7242708.1"/>
    </source>
</evidence>
<dbReference type="SUPFAM" id="SSF52540">
    <property type="entry name" value="P-loop containing nucleoside triphosphate hydrolases"/>
    <property type="match status" value="1"/>
</dbReference>
<dbReference type="PROSITE" id="PS00211">
    <property type="entry name" value="ABC_TRANSPORTER_1"/>
    <property type="match status" value="1"/>
</dbReference>
<keyword evidence="2" id="KW-0067">ATP-binding</keyword>
<dbReference type="GO" id="GO:0034040">
    <property type="term" value="F:ATPase-coupled lipid transmembrane transporter activity"/>
    <property type="evidence" value="ECO:0007669"/>
    <property type="project" value="TreeGrafter"/>
</dbReference>
<dbReference type="OrthoDB" id="6500128at2759"/>
<dbReference type="GO" id="GO:0016887">
    <property type="term" value="F:ATP hydrolysis activity"/>
    <property type="evidence" value="ECO:0007669"/>
    <property type="project" value="InterPro"/>
</dbReference>
<reference evidence="4" key="1">
    <citation type="submission" date="2020-11" db="EMBL/GenBank/DDBJ databases">
        <authorList>
            <person name="Tran Van P."/>
        </authorList>
    </citation>
    <scope>NUCLEOTIDE SEQUENCE</scope>
</reference>
<dbReference type="EMBL" id="CAJPEV010000306">
    <property type="protein sequence ID" value="CAG0883753.1"/>
    <property type="molecule type" value="Genomic_DNA"/>
</dbReference>
<protein>
    <recommendedName>
        <fullName evidence="3">ABC transporter domain-containing protein</fullName>
    </recommendedName>
</protein>
<evidence type="ECO:0000256" key="2">
    <source>
        <dbReference type="ARBA" id="ARBA00022840"/>
    </source>
</evidence>
<dbReference type="PANTHER" id="PTHR24221">
    <property type="entry name" value="ATP-BINDING CASSETTE SUB-FAMILY B"/>
    <property type="match status" value="1"/>
</dbReference>
<organism evidence="4">
    <name type="scientific">Darwinula stevensoni</name>
    <dbReference type="NCBI Taxonomy" id="69355"/>
    <lineage>
        <taxon>Eukaryota</taxon>
        <taxon>Metazoa</taxon>
        <taxon>Ecdysozoa</taxon>
        <taxon>Arthropoda</taxon>
        <taxon>Crustacea</taxon>
        <taxon>Oligostraca</taxon>
        <taxon>Ostracoda</taxon>
        <taxon>Podocopa</taxon>
        <taxon>Podocopida</taxon>
        <taxon>Darwinulocopina</taxon>
        <taxon>Darwinuloidea</taxon>
        <taxon>Darwinulidae</taxon>
        <taxon>Darwinula</taxon>
    </lineage>
</organism>
<accession>A0A7R8X7V2</accession>
<proteinExistence type="predicted"/>
<gene>
    <name evidence="4" type="ORF">DSTB1V02_LOCUS2660</name>
</gene>
<dbReference type="Proteomes" id="UP000677054">
    <property type="component" value="Unassembled WGS sequence"/>
</dbReference>
<dbReference type="GO" id="GO:0005524">
    <property type="term" value="F:ATP binding"/>
    <property type="evidence" value="ECO:0007669"/>
    <property type="project" value="UniProtKB-KW"/>
</dbReference>
<name>A0A7R8X7V2_9CRUS</name>
<dbReference type="InterPro" id="IPR039421">
    <property type="entry name" value="Type_1_exporter"/>
</dbReference>
<dbReference type="Gene3D" id="3.40.50.300">
    <property type="entry name" value="P-loop containing nucleotide triphosphate hydrolases"/>
    <property type="match status" value="1"/>
</dbReference>
<evidence type="ECO:0000313" key="5">
    <source>
        <dbReference type="Proteomes" id="UP000677054"/>
    </source>
</evidence>
<dbReference type="EMBL" id="LR899823">
    <property type="protein sequence ID" value="CAD7242708.1"/>
    <property type="molecule type" value="Genomic_DNA"/>
</dbReference>
<dbReference type="Pfam" id="PF00005">
    <property type="entry name" value="ABC_tran"/>
    <property type="match status" value="1"/>
</dbReference>
<dbReference type="InterPro" id="IPR027417">
    <property type="entry name" value="P-loop_NTPase"/>
</dbReference>
<dbReference type="PANTHER" id="PTHR24221:SF606">
    <property type="entry name" value="COLICIN V SECRETION-PROCESSING ATP-BINDING PROTEIN"/>
    <property type="match status" value="1"/>
</dbReference>
<keyword evidence="1" id="KW-0547">Nucleotide-binding</keyword>
<evidence type="ECO:0000259" key="3">
    <source>
        <dbReference type="PROSITE" id="PS50893"/>
    </source>
</evidence>
<dbReference type="InterPro" id="IPR003593">
    <property type="entry name" value="AAA+_ATPase"/>
</dbReference>
<dbReference type="SMART" id="SM00382">
    <property type="entry name" value="AAA"/>
    <property type="match status" value="1"/>
</dbReference>
<sequence>MATRVAVQPRLRDAVAQTLNRGAEAEAVLIENIRSAHSIKLLSNEAARSNMWANAFTQQLQAYKNMFGASFVKIVHLWIERKVLQVHLDRVADIVETDTEDPDFSKPIDDVNNLTGAVSVKNLTYIPRGADREILKDINLHIRAGEKMAIVGRTGSGKTTLLNLISGLYKAPDGHVFADNADLARVNVRQYRKNLAAVTQSDQLFRGTIMANITNFSPTAKKSLMIEVAKMVEIHDEIQQLDQAYQTNIGDTQKFLSAGQMQRLLIARALYIQPKILILDEFTSNLDRKTALEICKAVMKLPCTCIIVTHADYVLSMVDSIYKMEDGRLEKVGQDYLEEIAALARVGMEKQQ</sequence>
<dbReference type="AlphaFoldDB" id="A0A7R8X7V2"/>
<dbReference type="CDD" id="cd03228">
    <property type="entry name" value="ABCC_MRP_Like"/>
    <property type="match status" value="1"/>
</dbReference>
<evidence type="ECO:0000256" key="1">
    <source>
        <dbReference type="ARBA" id="ARBA00022741"/>
    </source>
</evidence>
<dbReference type="InterPro" id="IPR017871">
    <property type="entry name" value="ABC_transporter-like_CS"/>
</dbReference>
<dbReference type="InterPro" id="IPR003439">
    <property type="entry name" value="ABC_transporter-like_ATP-bd"/>
</dbReference>